<proteinExistence type="inferred from homology"/>
<dbReference type="PANTHER" id="PTHR10794:SF63">
    <property type="entry name" value="ALPHA_BETA HYDROLASE 1, ISOFORM A"/>
    <property type="match status" value="1"/>
</dbReference>
<accession>A0AAQ4FJ15</accession>
<dbReference type="AlphaFoldDB" id="A0AAQ4FJ15"/>
<organism evidence="2 3">
    <name type="scientific">Amblyomma americanum</name>
    <name type="common">Lone star tick</name>
    <dbReference type="NCBI Taxonomy" id="6943"/>
    <lineage>
        <taxon>Eukaryota</taxon>
        <taxon>Metazoa</taxon>
        <taxon>Ecdysozoa</taxon>
        <taxon>Arthropoda</taxon>
        <taxon>Chelicerata</taxon>
        <taxon>Arachnida</taxon>
        <taxon>Acari</taxon>
        <taxon>Parasitiformes</taxon>
        <taxon>Ixodida</taxon>
        <taxon>Ixodoidea</taxon>
        <taxon>Ixodidae</taxon>
        <taxon>Amblyomminae</taxon>
        <taxon>Amblyomma</taxon>
    </lineage>
</organism>
<dbReference type="Proteomes" id="UP001321473">
    <property type="component" value="Unassembled WGS sequence"/>
</dbReference>
<comment type="similarity">
    <text evidence="1">Belongs to the AB hydrolase superfamily. AB hydrolase 4 family.</text>
</comment>
<dbReference type="GO" id="GO:0051793">
    <property type="term" value="P:medium-chain fatty acid catabolic process"/>
    <property type="evidence" value="ECO:0007669"/>
    <property type="project" value="TreeGrafter"/>
</dbReference>
<keyword evidence="3" id="KW-1185">Reference proteome</keyword>
<evidence type="ECO:0000256" key="1">
    <source>
        <dbReference type="ARBA" id="ARBA00010884"/>
    </source>
</evidence>
<dbReference type="PANTHER" id="PTHR10794">
    <property type="entry name" value="ABHYDROLASE DOMAIN-CONTAINING PROTEIN"/>
    <property type="match status" value="1"/>
</dbReference>
<name>A0AAQ4FJ15_AMBAM</name>
<dbReference type="SUPFAM" id="SSF53474">
    <property type="entry name" value="alpha/beta-Hydrolases"/>
    <property type="match status" value="1"/>
</dbReference>
<evidence type="ECO:0000313" key="2">
    <source>
        <dbReference type="EMBL" id="KAK8786578.1"/>
    </source>
</evidence>
<evidence type="ECO:0000313" key="3">
    <source>
        <dbReference type="Proteomes" id="UP001321473"/>
    </source>
</evidence>
<reference evidence="2 3" key="1">
    <citation type="journal article" date="2023" name="Arcadia Sci">
        <title>De novo assembly of a long-read Amblyomma americanum tick genome.</title>
        <authorList>
            <person name="Chou S."/>
            <person name="Poskanzer K.E."/>
            <person name="Rollins M."/>
            <person name="Thuy-Boun P.S."/>
        </authorList>
    </citation>
    <scope>NUCLEOTIDE SEQUENCE [LARGE SCALE GENOMIC DNA]</scope>
    <source>
        <strain evidence="2">F_SG_1</strain>
        <tissue evidence="2">Salivary glands</tissue>
    </source>
</reference>
<dbReference type="InterPro" id="IPR029058">
    <property type="entry name" value="AB_hydrolase_fold"/>
</dbReference>
<dbReference type="GO" id="GO:0051792">
    <property type="term" value="P:medium-chain fatty acid biosynthetic process"/>
    <property type="evidence" value="ECO:0007669"/>
    <property type="project" value="TreeGrafter"/>
</dbReference>
<dbReference type="Gene3D" id="3.40.50.1820">
    <property type="entry name" value="alpha/beta hydrolase"/>
    <property type="match status" value="1"/>
</dbReference>
<dbReference type="InterPro" id="IPR050960">
    <property type="entry name" value="AB_hydrolase_4_sf"/>
</dbReference>
<dbReference type="GO" id="GO:0008126">
    <property type="term" value="F:acetylesterase activity"/>
    <property type="evidence" value="ECO:0007669"/>
    <property type="project" value="TreeGrafter"/>
</dbReference>
<dbReference type="EMBL" id="JARKHS020002629">
    <property type="protein sequence ID" value="KAK8786578.1"/>
    <property type="molecule type" value="Genomic_DNA"/>
</dbReference>
<protein>
    <submittedName>
        <fullName evidence="2">Uncharacterized protein</fullName>
    </submittedName>
</protein>
<sequence>MGVVLHSKAPTKDELLLRPTCAAYVFHDVLAVRMQVCRSRRLRRFLSVQMEAFVKGYFRTTIRSTGANLQRLVGCPYHRWLPRVNYRRELLVLSDRGLVALDWLNENRPGSQSRPWRSLLPALAAVGFRGLVVNGHGCGGVPLPGHRITYAASVSVFAVVVSKAPKRYRRECLLAAGVCLGGLLLSLHLRQRGPHAQLDAALAVSPPFEPAVAAHPLSISWGCNLRSNACIARGRVGRLRGGDVICVWTLASFDQHYAAAAFGFQSVPVFYENCRSTGWLCMVQRPLVFLVSADDSLNPKRTLLEDEVVALAGRRGESREGHMGSVDG</sequence>
<gene>
    <name evidence="2" type="ORF">V5799_023646</name>
</gene>
<comment type="caution">
    <text evidence="2">The sequence shown here is derived from an EMBL/GenBank/DDBJ whole genome shotgun (WGS) entry which is preliminary data.</text>
</comment>
<dbReference type="GO" id="GO:0047372">
    <property type="term" value="F:monoacylglycerol lipase activity"/>
    <property type="evidence" value="ECO:0007669"/>
    <property type="project" value="TreeGrafter"/>
</dbReference>